<dbReference type="Proteomes" id="UP000228496">
    <property type="component" value="Unassembled WGS sequence"/>
</dbReference>
<protein>
    <recommendedName>
        <fullName evidence="3">HTH arsR-type domain-containing protein</fullName>
    </recommendedName>
</protein>
<sequence length="210" mass="24064">MSNKSLELLLGSKTRAKMLRWLFRNPDTGFSVVGFSKLVQAKQAEVRKEISSFKEAGIVKVRRVTIASKSSGSKKNGIRYVLNVDFDLFNELRDLVLKSSPAEKSKMITKMNNLGLMRLSIISGIFIEKQVPDSPSLDLFLVVDDLDRRKLRIFLKWLEAEAGKEIKYAVMDKEEFLYRLGMFDRFIRVLLEGPHEKLVDKIGLDVHLNN</sequence>
<organism evidence="1 2">
    <name type="scientific">Candidatus Yanofskybacteria bacterium CG10_big_fil_rev_8_21_14_0_10_36_16</name>
    <dbReference type="NCBI Taxonomy" id="1975096"/>
    <lineage>
        <taxon>Bacteria</taxon>
        <taxon>Candidatus Yanofskyibacteriota</taxon>
    </lineage>
</organism>
<accession>A0A2J0Q6V2</accession>
<evidence type="ECO:0008006" key="3">
    <source>
        <dbReference type="Google" id="ProtNLM"/>
    </source>
</evidence>
<reference evidence="1 2" key="1">
    <citation type="submission" date="2017-09" db="EMBL/GenBank/DDBJ databases">
        <title>Depth-based differentiation of microbial function through sediment-hosted aquifers and enrichment of novel symbionts in the deep terrestrial subsurface.</title>
        <authorList>
            <person name="Probst A.J."/>
            <person name="Ladd B."/>
            <person name="Jarett J.K."/>
            <person name="Geller-Mcgrath D.E."/>
            <person name="Sieber C.M."/>
            <person name="Emerson J.B."/>
            <person name="Anantharaman K."/>
            <person name="Thomas B.C."/>
            <person name="Malmstrom R."/>
            <person name="Stieglmeier M."/>
            <person name="Klingl A."/>
            <person name="Woyke T."/>
            <person name="Ryan C.M."/>
            <person name="Banfield J.F."/>
        </authorList>
    </citation>
    <scope>NUCLEOTIDE SEQUENCE [LARGE SCALE GENOMIC DNA]</scope>
    <source>
        <strain evidence="1">CG10_big_fil_rev_8_21_14_0_10_36_16</strain>
    </source>
</reference>
<name>A0A2J0Q6V2_9BACT</name>
<gene>
    <name evidence="1" type="ORF">COV29_03005</name>
</gene>
<dbReference type="EMBL" id="PCXQ01000005">
    <property type="protein sequence ID" value="PJE50677.1"/>
    <property type="molecule type" value="Genomic_DNA"/>
</dbReference>
<dbReference type="AlphaFoldDB" id="A0A2J0Q6V2"/>
<proteinExistence type="predicted"/>
<evidence type="ECO:0000313" key="1">
    <source>
        <dbReference type="EMBL" id="PJE50677.1"/>
    </source>
</evidence>
<comment type="caution">
    <text evidence="1">The sequence shown here is derived from an EMBL/GenBank/DDBJ whole genome shotgun (WGS) entry which is preliminary data.</text>
</comment>
<evidence type="ECO:0000313" key="2">
    <source>
        <dbReference type="Proteomes" id="UP000228496"/>
    </source>
</evidence>